<feature type="signal peptide" evidence="1">
    <location>
        <begin position="1"/>
        <end position="19"/>
    </location>
</feature>
<evidence type="ECO:0000256" key="1">
    <source>
        <dbReference type="SAM" id="SignalP"/>
    </source>
</evidence>
<evidence type="ECO:0008006" key="4">
    <source>
        <dbReference type="Google" id="ProtNLM"/>
    </source>
</evidence>
<organism evidence="2 3">
    <name type="scientific">Paradesertivirga mongoliensis</name>
    <dbReference type="NCBI Taxonomy" id="2100740"/>
    <lineage>
        <taxon>Bacteria</taxon>
        <taxon>Pseudomonadati</taxon>
        <taxon>Bacteroidota</taxon>
        <taxon>Sphingobacteriia</taxon>
        <taxon>Sphingobacteriales</taxon>
        <taxon>Sphingobacteriaceae</taxon>
        <taxon>Paradesertivirga</taxon>
    </lineage>
</organism>
<feature type="chain" id="PRO_5046794042" description="DUF4252 domain-containing protein" evidence="1">
    <location>
        <begin position="20"/>
        <end position="196"/>
    </location>
</feature>
<keyword evidence="3" id="KW-1185">Reference proteome</keyword>
<sequence>MKQIIFTLVAFLAFAGSNAQDFNKYLATARTSYTAKNLDDARFAMQQMLQDLDVLTGKEALKLLPSKLAALTANMANDNVTGNSGFAGIMIQRDYGTGDKTAEIQIIGNSPLIASINAILSLPFGNSNGNQRTIRLDGYKALLQKHTDSESGKVSYEIQVPLNSSLLTLKANGLSEEEVQKLAAAIPISKLTSLIQ</sequence>
<protein>
    <recommendedName>
        <fullName evidence="4">DUF4252 domain-containing protein</fullName>
    </recommendedName>
</protein>
<reference evidence="3" key="1">
    <citation type="journal article" date="2019" name="Int. J. Syst. Evol. Microbiol.">
        <title>The Global Catalogue of Microorganisms (GCM) 10K type strain sequencing project: providing services to taxonomists for standard genome sequencing and annotation.</title>
        <authorList>
            <consortium name="The Broad Institute Genomics Platform"/>
            <consortium name="The Broad Institute Genome Sequencing Center for Infectious Disease"/>
            <person name="Wu L."/>
            <person name="Ma J."/>
        </authorList>
    </citation>
    <scope>NUCLEOTIDE SEQUENCE [LARGE SCALE GENOMIC DNA]</scope>
    <source>
        <strain evidence="3">KCTC 42217</strain>
    </source>
</reference>
<proteinExistence type="predicted"/>
<keyword evidence="1" id="KW-0732">Signal</keyword>
<evidence type="ECO:0000313" key="3">
    <source>
        <dbReference type="Proteomes" id="UP001597387"/>
    </source>
</evidence>
<dbReference type="RefSeq" id="WP_255898563.1">
    <property type="nucleotide sequence ID" value="NZ_JAFMZO010000001.1"/>
</dbReference>
<evidence type="ECO:0000313" key="2">
    <source>
        <dbReference type="EMBL" id="MFD2161784.1"/>
    </source>
</evidence>
<comment type="caution">
    <text evidence="2">The sequence shown here is derived from an EMBL/GenBank/DDBJ whole genome shotgun (WGS) entry which is preliminary data.</text>
</comment>
<dbReference type="EMBL" id="JBHUHZ010000001">
    <property type="protein sequence ID" value="MFD2161784.1"/>
    <property type="molecule type" value="Genomic_DNA"/>
</dbReference>
<gene>
    <name evidence="2" type="ORF">ACFSJU_05220</name>
</gene>
<dbReference type="Proteomes" id="UP001597387">
    <property type="component" value="Unassembled WGS sequence"/>
</dbReference>
<name>A0ABW4ZIS3_9SPHI</name>
<accession>A0ABW4ZIS3</accession>